<keyword evidence="6" id="KW-0539">Nucleus</keyword>
<feature type="domain" description="C2H2-type" evidence="8">
    <location>
        <begin position="157"/>
        <end position="184"/>
    </location>
</feature>
<protein>
    <recommendedName>
        <fullName evidence="8">C2H2-type domain-containing protein</fullName>
    </recommendedName>
</protein>
<dbReference type="PANTHER" id="PTHR23235:SF178">
    <property type="entry name" value="C2H2-TYPE DOMAIN-CONTAINING PROTEIN-RELATED"/>
    <property type="match status" value="1"/>
</dbReference>
<keyword evidence="2" id="KW-0479">Metal-binding</keyword>
<evidence type="ECO:0000256" key="7">
    <source>
        <dbReference type="PROSITE-ProRule" id="PRU00042"/>
    </source>
</evidence>
<evidence type="ECO:0000259" key="8">
    <source>
        <dbReference type="PROSITE" id="PS50157"/>
    </source>
</evidence>
<keyword evidence="5" id="KW-0862">Zinc</keyword>
<name>A0A2P4S641_BAMTH</name>
<proteinExistence type="predicted"/>
<evidence type="ECO:0000256" key="5">
    <source>
        <dbReference type="ARBA" id="ARBA00022833"/>
    </source>
</evidence>
<dbReference type="SMART" id="SM00355">
    <property type="entry name" value="ZnF_C2H2"/>
    <property type="match status" value="3"/>
</dbReference>
<feature type="non-terminal residue" evidence="9">
    <location>
        <position position="218"/>
    </location>
</feature>
<dbReference type="GO" id="GO:0000978">
    <property type="term" value="F:RNA polymerase II cis-regulatory region sequence-specific DNA binding"/>
    <property type="evidence" value="ECO:0007669"/>
    <property type="project" value="TreeGrafter"/>
</dbReference>
<gene>
    <name evidence="9" type="ORF">CIB84_016717</name>
</gene>
<keyword evidence="3" id="KW-0677">Repeat</keyword>
<comment type="subcellular location">
    <subcellularLocation>
        <location evidence="1">Nucleus</location>
    </subcellularLocation>
</comment>
<dbReference type="Pfam" id="PF00096">
    <property type="entry name" value="zf-C2H2"/>
    <property type="match status" value="3"/>
</dbReference>
<dbReference type="GO" id="GO:0000981">
    <property type="term" value="F:DNA-binding transcription factor activity, RNA polymerase II-specific"/>
    <property type="evidence" value="ECO:0007669"/>
    <property type="project" value="TreeGrafter"/>
</dbReference>
<sequence length="218" mass="24126">IVVSPWGGTQSEDVEQSLCQNDGDTLISPLSVIEAPLPAPKPVVISLLEGGEEPWIPDVRSPEAVPGDRSPAGTGIAALLEDLQESGVREGRWGSACVEEIRRDVPGGLEQGQGEHLEEECMHATKSRYKCSECGKSFKRRSKLTRHKHIHTGERPYKCSECGTCFKSSAELKRHQLIHTGERPYKCSECEKSFKRISHLVSHQLIHTGERPFQCAEC</sequence>
<dbReference type="FunFam" id="3.30.160.60:FF:000478">
    <property type="entry name" value="Zinc finger protein 133"/>
    <property type="match status" value="1"/>
</dbReference>
<dbReference type="Proteomes" id="UP000237246">
    <property type="component" value="Unassembled WGS sequence"/>
</dbReference>
<evidence type="ECO:0000256" key="1">
    <source>
        <dbReference type="ARBA" id="ARBA00004123"/>
    </source>
</evidence>
<feature type="domain" description="C2H2-type" evidence="8">
    <location>
        <begin position="185"/>
        <end position="212"/>
    </location>
</feature>
<evidence type="ECO:0000256" key="3">
    <source>
        <dbReference type="ARBA" id="ARBA00022737"/>
    </source>
</evidence>
<dbReference type="FunFam" id="3.30.160.60:FF:000512">
    <property type="entry name" value="zinc finger protein 197 isoform X1"/>
    <property type="match status" value="1"/>
</dbReference>
<evidence type="ECO:0000313" key="9">
    <source>
        <dbReference type="EMBL" id="POI19538.1"/>
    </source>
</evidence>
<feature type="non-terminal residue" evidence="9">
    <location>
        <position position="1"/>
    </location>
</feature>
<evidence type="ECO:0000313" key="10">
    <source>
        <dbReference type="Proteomes" id="UP000237246"/>
    </source>
</evidence>
<dbReference type="GO" id="GO:0008270">
    <property type="term" value="F:zinc ion binding"/>
    <property type="evidence" value="ECO:0007669"/>
    <property type="project" value="UniProtKB-KW"/>
</dbReference>
<dbReference type="GO" id="GO:0005634">
    <property type="term" value="C:nucleus"/>
    <property type="evidence" value="ECO:0007669"/>
    <property type="project" value="UniProtKB-SubCell"/>
</dbReference>
<accession>A0A2P4S641</accession>
<comment type="caution">
    <text evidence="9">The sequence shown here is derived from an EMBL/GenBank/DDBJ whole genome shotgun (WGS) entry which is preliminary data.</text>
</comment>
<dbReference type="PROSITE" id="PS00028">
    <property type="entry name" value="ZINC_FINGER_C2H2_1"/>
    <property type="match status" value="3"/>
</dbReference>
<dbReference type="EMBL" id="PPHD01099470">
    <property type="protein sequence ID" value="POI19538.1"/>
    <property type="molecule type" value="Genomic_DNA"/>
</dbReference>
<dbReference type="OrthoDB" id="9119441at2759"/>
<feature type="domain" description="C2H2-type" evidence="8">
    <location>
        <begin position="129"/>
        <end position="156"/>
    </location>
</feature>
<evidence type="ECO:0000256" key="4">
    <source>
        <dbReference type="ARBA" id="ARBA00022771"/>
    </source>
</evidence>
<dbReference type="InterPro" id="IPR036236">
    <property type="entry name" value="Znf_C2H2_sf"/>
</dbReference>
<dbReference type="PROSITE" id="PS50157">
    <property type="entry name" value="ZINC_FINGER_C2H2_2"/>
    <property type="match status" value="3"/>
</dbReference>
<keyword evidence="4 7" id="KW-0863">Zinc-finger</keyword>
<dbReference type="Gene3D" id="3.30.160.60">
    <property type="entry name" value="Classic Zinc Finger"/>
    <property type="match status" value="3"/>
</dbReference>
<dbReference type="FunFam" id="3.30.160.60:FF:002343">
    <property type="entry name" value="Zinc finger protein 33A"/>
    <property type="match status" value="1"/>
</dbReference>
<organism evidence="9 10">
    <name type="scientific">Bambusicola thoracicus</name>
    <name type="common">Chinese bamboo-partridge</name>
    <name type="synonym">Perdix thoracica</name>
    <dbReference type="NCBI Taxonomy" id="9083"/>
    <lineage>
        <taxon>Eukaryota</taxon>
        <taxon>Metazoa</taxon>
        <taxon>Chordata</taxon>
        <taxon>Craniata</taxon>
        <taxon>Vertebrata</taxon>
        <taxon>Euteleostomi</taxon>
        <taxon>Archelosauria</taxon>
        <taxon>Archosauria</taxon>
        <taxon>Dinosauria</taxon>
        <taxon>Saurischia</taxon>
        <taxon>Theropoda</taxon>
        <taxon>Coelurosauria</taxon>
        <taxon>Aves</taxon>
        <taxon>Neognathae</taxon>
        <taxon>Galloanserae</taxon>
        <taxon>Galliformes</taxon>
        <taxon>Phasianidae</taxon>
        <taxon>Perdicinae</taxon>
        <taxon>Bambusicola</taxon>
    </lineage>
</organism>
<evidence type="ECO:0000256" key="2">
    <source>
        <dbReference type="ARBA" id="ARBA00022723"/>
    </source>
</evidence>
<dbReference type="PANTHER" id="PTHR23235">
    <property type="entry name" value="KRUEPPEL-LIKE TRANSCRIPTION FACTOR"/>
    <property type="match status" value="1"/>
</dbReference>
<evidence type="ECO:0000256" key="6">
    <source>
        <dbReference type="ARBA" id="ARBA00023242"/>
    </source>
</evidence>
<reference evidence="9 10" key="1">
    <citation type="submission" date="2018-01" db="EMBL/GenBank/DDBJ databases">
        <title>Comparison of the Chinese Bamboo Partridge and Red Junglefowl genome sequences highlights the importance of demography in genome evolution.</title>
        <authorList>
            <person name="Tiley G.P."/>
            <person name="Kimball R.T."/>
            <person name="Braun E.L."/>
            <person name="Burleigh J.G."/>
        </authorList>
    </citation>
    <scope>NUCLEOTIDE SEQUENCE [LARGE SCALE GENOMIC DNA]</scope>
    <source>
        <strain evidence="9">RTK389</strain>
        <tissue evidence="9">Blood</tissue>
    </source>
</reference>
<dbReference type="AlphaFoldDB" id="A0A2P4S641"/>
<keyword evidence="10" id="KW-1185">Reference proteome</keyword>
<dbReference type="SUPFAM" id="SSF57667">
    <property type="entry name" value="beta-beta-alpha zinc fingers"/>
    <property type="match status" value="2"/>
</dbReference>
<dbReference type="InterPro" id="IPR013087">
    <property type="entry name" value="Znf_C2H2_type"/>
</dbReference>